<gene>
    <name evidence="1" type="ORF">SCF082_LOCUS11763</name>
</gene>
<dbReference type="Proteomes" id="UP001642464">
    <property type="component" value="Unassembled WGS sequence"/>
</dbReference>
<evidence type="ECO:0000313" key="1">
    <source>
        <dbReference type="EMBL" id="CAK9013050.1"/>
    </source>
</evidence>
<protein>
    <submittedName>
        <fullName evidence="1">Uncharacterized protein</fullName>
    </submittedName>
</protein>
<organism evidence="1 2">
    <name type="scientific">Durusdinium trenchii</name>
    <dbReference type="NCBI Taxonomy" id="1381693"/>
    <lineage>
        <taxon>Eukaryota</taxon>
        <taxon>Sar</taxon>
        <taxon>Alveolata</taxon>
        <taxon>Dinophyceae</taxon>
        <taxon>Suessiales</taxon>
        <taxon>Symbiodiniaceae</taxon>
        <taxon>Durusdinium</taxon>
    </lineage>
</organism>
<accession>A0ABP0JF76</accession>
<proteinExistence type="predicted"/>
<comment type="caution">
    <text evidence="1">The sequence shown here is derived from an EMBL/GenBank/DDBJ whole genome shotgun (WGS) entry which is preliminary data.</text>
</comment>
<reference evidence="1 2" key="1">
    <citation type="submission" date="2024-02" db="EMBL/GenBank/DDBJ databases">
        <authorList>
            <person name="Chen Y."/>
            <person name="Shah S."/>
            <person name="Dougan E. K."/>
            <person name="Thang M."/>
            <person name="Chan C."/>
        </authorList>
    </citation>
    <scope>NUCLEOTIDE SEQUENCE [LARGE SCALE GENOMIC DNA]</scope>
</reference>
<dbReference type="EMBL" id="CAXAMM010007014">
    <property type="protein sequence ID" value="CAK9013050.1"/>
    <property type="molecule type" value="Genomic_DNA"/>
</dbReference>
<name>A0ABP0JF76_9DINO</name>
<keyword evidence="2" id="KW-1185">Reference proteome</keyword>
<sequence length="103" mass="11721">MRLFLRVFAKQRTSLRCTCDPFLRLRIKACKQQKLVHQPWTDDVAVVAGYEGAEFANFWMGHVLLSHLSLVACSSLHWTLGGFGEVVLQLVMLRCARSVRLST</sequence>
<evidence type="ECO:0000313" key="2">
    <source>
        <dbReference type="Proteomes" id="UP001642464"/>
    </source>
</evidence>